<gene>
    <name evidence="7" type="ORF">C6I21_12820</name>
</gene>
<dbReference type="PIRSF" id="PIRSF005426">
    <property type="entry name" value="Frp"/>
    <property type="match status" value="1"/>
</dbReference>
<keyword evidence="3 5" id="KW-0288">FMN</keyword>
<dbReference type="EMBL" id="PVNS01000012">
    <property type="protein sequence ID" value="PRO64787.1"/>
    <property type="molecule type" value="Genomic_DNA"/>
</dbReference>
<dbReference type="InterPro" id="IPR016446">
    <property type="entry name" value="Flavin_OxRdtase_Frp"/>
</dbReference>
<dbReference type="SUPFAM" id="SSF55469">
    <property type="entry name" value="FMN-dependent nitroreductase-like"/>
    <property type="match status" value="1"/>
</dbReference>
<dbReference type="NCBIfam" id="NF008033">
    <property type="entry name" value="PRK10765.1"/>
    <property type="match status" value="1"/>
</dbReference>
<proteinExistence type="inferred from homology"/>
<dbReference type="AlphaFoldDB" id="A0A2P6MEW6"/>
<dbReference type="GO" id="GO:0016491">
    <property type="term" value="F:oxidoreductase activity"/>
    <property type="evidence" value="ECO:0007669"/>
    <property type="project" value="UniProtKB-UniRule"/>
</dbReference>
<reference evidence="7 8" key="1">
    <citation type="submission" date="2018-03" db="EMBL/GenBank/DDBJ databases">
        <title>Bacillus urumqiensis sp. nov., a moderately haloalkaliphilic bacterium isolated from a salt lake.</title>
        <authorList>
            <person name="Zhao B."/>
            <person name="Liao Z."/>
        </authorList>
    </citation>
    <scope>NUCLEOTIDE SEQUENCE [LARGE SCALE GENOMIC DNA]</scope>
    <source>
        <strain evidence="7 8">BZ-SZ-XJ18</strain>
    </source>
</reference>
<dbReference type="PANTHER" id="PTHR43425:SF3">
    <property type="entry name" value="NADPH-DEPENDENT OXIDOREDUCTASE"/>
    <property type="match status" value="1"/>
</dbReference>
<evidence type="ECO:0000256" key="2">
    <source>
        <dbReference type="ARBA" id="ARBA00022630"/>
    </source>
</evidence>
<evidence type="ECO:0000256" key="1">
    <source>
        <dbReference type="ARBA" id="ARBA00008366"/>
    </source>
</evidence>
<dbReference type="Proteomes" id="UP000243650">
    <property type="component" value="Unassembled WGS sequence"/>
</dbReference>
<accession>A0A2P6MEW6</accession>
<keyword evidence="2 5" id="KW-0285">Flavoprotein</keyword>
<dbReference type="OrthoDB" id="9775805at2"/>
<feature type="domain" description="Nitroreductase" evidence="6">
    <location>
        <begin position="10"/>
        <end position="164"/>
    </location>
</feature>
<dbReference type="InterPro" id="IPR029479">
    <property type="entry name" value="Nitroreductase"/>
</dbReference>
<comment type="similarity">
    <text evidence="1 5">Belongs to the flavin oxidoreductase frp family.</text>
</comment>
<dbReference type="PANTHER" id="PTHR43425">
    <property type="entry name" value="OXYGEN-INSENSITIVE NADPH NITROREDUCTASE"/>
    <property type="match status" value="1"/>
</dbReference>
<comment type="caution">
    <text evidence="7">The sequence shown here is derived from an EMBL/GenBank/DDBJ whole genome shotgun (WGS) entry which is preliminary data.</text>
</comment>
<evidence type="ECO:0000256" key="4">
    <source>
        <dbReference type="ARBA" id="ARBA00023002"/>
    </source>
</evidence>
<evidence type="ECO:0000259" key="6">
    <source>
        <dbReference type="Pfam" id="PF00881"/>
    </source>
</evidence>
<dbReference type="InterPro" id="IPR000415">
    <property type="entry name" value="Nitroreductase-like"/>
</dbReference>
<protein>
    <submittedName>
        <fullName evidence="7">Oxygen-insensitive NADPH nitroreductase</fullName>
    </submittedName>
</protein>
<keyword evidence="8" id="KW-1185">Reference proteome</keyword>
<keyword evidence="4 5" id="KW-0560">Oxidoreductase</keyword>
<evidence type="ECO:0000256" key="5">
    <source>
        <dbReference type="PIRNR" id="PIRNR005426"/>
    </source>
</evidence>
<keyword evidence="5" id="KW-0521">NADP</keyword>
<dbReference type="Pfam" id="PF00881">
    <property type="entry name" value="Nitroreductase"/>
    <property type="match status" value="1"/>
</dbReference>
<dbReference type="CDD" id="cd02146">
    <property type="entry name" value="NfsA-like"/>
    <property type="match status" value="1"/>
</dbReference>
<evidence type="ECO:0000256" key="3">
    <source>
        <dbReference type="ARBA" id="ARBA00022643"/>
    </source>
</evidence>
<dbReference type="RefSeq" id="WP_105959883.1">
    <property type="nucleotide sequence ID" value="NZ_PVNS01000012.1"/>
</dbReference>
<evidence type="ECO:0000313" key="8">
    <source>
        <dbReference type="Proteomes" id="UP000243650"/>
    </source>
</evidence>
<evidence type="ECO:0000313" key="7">
    <source>
        <dbReference type="EMBL" id="PRO64787.1"/>
    </source>
</evidence>
<dbReference type="Gene3D" id="3.40.109.10">
    <property type="entry name" value="NADH Oxidase"/>
    <property type="match status" value="1"/>
</dbReference>
<sequence>MNEIVETMLNHRSVRSFKPDPLPADHIEQLVLAGQAASTSSYLQAYTIIGVTDQALKQSLAQLAGNQAYVAENGHFFLFCADFHRHEIAADIHQTDIQDAVTSAEKLIVGISDASLASQNVALAAESMGYGICYIGGIRNNAEEVAELLNLPDHVLPLFGMCVGTPAVIPDKKPRLPIDAVYAENGYFSPETQTESLQQYDDITSSYYSERTGGVRADTWSLQVSGMLSTLKRGHMLPFMQKKGWNRH</sequence>
<name>A0A2P6MEW6_ALKUR</name>
<organism evidence="7 8">
    <name type="scientific">Alkalicoccus urumqiensis</name>
    <name type="common">Bacillus urumqiensis</name>
    <dbReference type="NCBI Taxonomy" id="1548213"/>
    <lineage>
        <taxon>Bacteria</taxon>
        <taxon>Bacillati</taxon>
        <taxon>Bacillota</taxon>
        <taxon>Bacilli</taxon>
        <taxon>Bacillales</taxon>
        <taxon>Bacillaceae</taxon>
        <taxon>Alkalicoccus</taxon>
    </lineage>
</organism>